<reference evidence="1 2" key="1">
    <citation type="journal article" date="2014" name="Environ. Microbiol.">
        <title>Halorhabdus tiamatea: proteogenomics and glycosidase activity measurements identify the first cultivated euryarchaeon from a deep-sea anoxic brine lake as potential polysaccharide degrader.</title>
        <authorList>
            <person name="Werner J."/>
            <person name="Ferrer M."/>
            <person name="Michel G."/>
            <person name="Mann A.J."/>
            <person name="Huang S."/>
            <person name="Juarez S."/>
            <person name="Ciordia S."/>
            <person name="Albar J.P."/>
            <person name="Alcaide M."/>
            <person name="La Cono V."/>
            <person name="Yakimov M.M."/>
            <person name="Antunes A."/>
            <person name="Taborda M."/>
            <person name="Da Costa M.S."/>
            <person name="Amann R.I."/>
            <person name="Gloeckner F.O."/>
            <person name="Golyshina O.V."/>
            <person name="Golyshin P.N."/>
            <person name="Teeling H."/>
        </authorList>
    </citation>
    <scope>NUCLEOTIDE SEQUENCE [LARGE SCALE GENOMIC DNA]</scope>
    <source>
        <strain evidence="2">SARL4B</strain>
    </source>
</reference>
<dbReference type="RefSeq" id="WP_020936433.1">
    <property type="nucleotide sequence ID" value="NC_021921.1"/>
</dbReference>
<dbReference type="GeneID" id="23798872"/>
<dbReference type="Proteomes" id="UP000015381">
    <property type="component" value="Chromosome I"/>
</dbReference>
<dbReference type="EMBL" id="HF571520">
    <property type="protein sequence ID" value="CCQ34692.1"/>
    <property type="molecule type" value="Genomic_DNA"/>
</dbReference>
<evidence type="ECO:0000313" key="2">
    <source>
        <dbReference type="Proteomes" id="UP000015381"/>
    </source>
</evidence>
<accession>S6CVS6</accession>
<dbReference type="AlphaFoldDB" id="S6CVS6"/>
<organism evidence="1 2">
    <name type="scientific">Halorhabdus tiamatea SARL4B</name>
    <dbReference type="NCBI Taxonomy" id="1033806"/>
    <lineage>
        <taxon>Archaea</taxon>
        <taxon>Methanobacteriati</taxon>
        <taxon>Methanobacteriota</taxon>
        <taxon>Stenosarchaea group</taxon>
        <taxon>Halobacteria</taxon>
        <taxon>Halobacteriales</taxon>
        <taxon>Haloarculaceae</taxon>
        <taxon>Halorhabdus</taxon>
    </lineage>
</organism>
<dbReference type="KEGG" id="hti:HTIA_2586"/>
<dbReference type="HOGENOM" id="CLU_1025290_0_0_2"/>
<name>S6CVS6_9EURY</name>
<sequence>MGSDTPVGSTILSDPLDPDAIGEAIEARLRSRLSSAPETLTADVPVMLSGRPRVRGQWLVIGAQTGAAERDTVDVLPAATSVELLHTQALANARATDATECDIRDAALLTSDYLHSLAYATLGAVDDVSVLEACFDSLSSASQRLASLWTNVEETRPGDSDDPVPIGPVVMGAAGDLAGLLGDNDPDGRAALRKAGAALGIVRWTADRSSLDAGSAAVIAEAVPVEWSPADVQSLGADGINALLEPLAENPATETLVVSQSGLEFASGTLN</sequence>
<gene>
    <name evidence="1" type="ORF">HTIA_2586</name>
</gene>
<protein>
    <submittedName>
        <fullName evidence="1">Uncharacterized protein</fullName>
    </submittedName>
</protein>
<proteinExistence type="predicted"/>
<evidence type="ECO:0000313" key="1">
    <source>
        <dbReference type="EMBL" id="CCQ34692.1"/>
    </source>
</evidence>
<keyword evidence="2" id="KW-1185">Reference proteome</keyword>